<comment type="caution">
    <text evidence="1">The sequence shown here is derived from an EMBL/GenBank/DDBJ whole genome shotgun (WGS) entry which is preliminary data.</text>
</comment>
<organism evidence="1 2">
    <name type="scientific">Glycine soja</name>
    <name type="common">Wild soybean</name>
    <dbReference type="NCBI Taxonomy" id="3848"/>
    <lineage>
        <taxon>Eukaryota</taxon>
        <taxon>Viridiplantae</taxon>
        <taxon>Streptophyta</taxon>
        <taxon>Embryophyta</taxon>
        <taxon>Tracheophyta</taxon>
        <taxon>Spermatophyta</taxon>
        <taxon>Magnoliopsida</taxon>
        <taxon>eudicotyledons</taxon>
        <taxon>Gunneridae</taxon>
        <taxon>Pentapetalae</taxon>
        <taxon>rosids</taxon>
        <taxon>fabids</taxon>
        <taxon>Fabales</taxon>
        <taxon>Fabaceae</taxon>
        <taxon>Papilionoideae</taxon>
        <taxon>50 kb inversion clade</taxon>
        <taxon>NPAAA clade</taxon>
        <taxon>indigoferoid/millettioid clade</taxon>
        <taxon>Phaseoleae</taxon>
        <taxon>Glycine</taxon>
        <taxon>Glycine subgen. Soja</taxon>
    </lineage>
</organism>
<name>A0A445LYR1_GLYSO</name>
<evidence type="ECO:0000313" key="1">
    <source>
        <dbReference type="EMBL" id="RZC28414.1"/>
    </source>
</evidence>
<protein>
    <submittedName>
        <fullName evidence="1">Uncharacterized protein</fullName>
    </submittedName>
</protein>
<gene>
    <name evidence="1" type="ORF">D0Y65_000414</name>
</gene>
<proteinExistence type="predicted"/>
<dbReference type="EMBL" id="QZWG01000001">
    <property type="protein sequence ID" value="RZC28414.1"/>
    <property type="molecule type" value="Genomic_DNA"/>
</dbReference>
<evidence type="ECO:0000313" key="2">
    <source>
        <dbReference type="Proteomes" id="UP000289340"/>
    </source>
</evidence>
<reference evidence="1 2" key="1">
    <citation type="submission" date="2018-09" db="EMBL/GenBank/DDBJ databases">
        <title>A high-quality reference genome of wild soybean provides a powerful tool to mine soybean genomes.</title>
        <authorList>
            <person name="Xie M."/>
            <person name="Chung C.Y.L."/>
            <person name="Li M.-W."/>
            <person name="Wong F.-L."/>
            <person name="Chan T.-F."/>
            <person name="Lam H.-M."/>
        </authorList>
    </citation>
    <scope>NUCLEOTIDE SEQUENCE [LARGE SCALE GENOMIC DNA]</scope>
    <source>
        <strain evidence="2">cv. W05</strain>
        <tissue evidence="1">Hypocotyl of etiolated seedlings</tissue>
    </source>
</reference>
<keyword evidence="2" id="KW-1185">Reference proteome</keyword>
<feature type="non-terminal residue" evidence="1">
    <location>
        <position position="1"/>
    </location>
</feature>
<dbReference type="Proteomes" id="UP000289340">
    <property type="component" value="Chromosome 1"/>
</dbReference>
<dbReference type="AlphaFoldDB" id="A0A445LYR1"/>
<accession>A0A445LYR1</accession>
<sequence>LESKPDFSEVGVILFYCKHFLVFYTNFSIKFARQNVNVVIHSLARVTTCYASPHTYQSIPNCNLVIINNEMK</sequence>